<dbReference type="GO" id="GO:0004222">
    <property type="term" value="F:metalloendopeptidase activity"/>
    <property type="evidence" value="ECO:0007669"/>
    <property type="project" value="TreeGrafter"/>
</dbReference>
<dbReference type="InterPro" id="IPR016047">
    <property type="entry name" value="M23ase_b-sheet_dom"/>
</dbReference>
<feature type="domain" description="M23ase beta-sheet core" evidence="3">
    <location>
        <begin position="203"/>
        <end position="297"/>
    </location>
</feature>
<evidence type="ECO:0000313" key="5">
    <source>
        <dbReference type="Proteomes" id="UP000294614"/>
    </source>
</evidence>
<keyword evidence="4" id="KW-0378">Hydrolase</keyword>
<dbReference type="CDD" id="cd12797">
    <property type="entry name" value="M23_peptidase"/>
    <property type="match status" value="1"/>
</dbReference>
<gene>
    <name evidence="4" type="ORF">C8D98_2331</name>
</gene>
<organism evidence="4 5">
    <name type="scientific">Seleniivibrio woodruffii</name>
    <dbReference type="NCBI Taxonomy" id="1078050"/>
    <lineage>
        <taxon>Bacteria</taxon>
        <taxon>Pseudomonadati</taxon>
        <taxon>Deferribacterota</taxon>
        <taxon>Deferribacteres</taxon>
        <taxon>Deferribacterales</taxon>
        <taxon>Geovibrionaceae</taxon>
        <taxon>Seleniivibrio</taxon>
    </lineage>
</organism>
<evidence type="ECO:0000313" key="4">
    <source>
        <dbReference type="EMBL" id="TCK59397.1"/>
    </source>
</evidence>
<dbReference type="InterPro" id="IPR011055">
    <property type="entry name" value="Dup_hybrid_motif"/>
</dbReference>
<accession>A0A4R1K603</accession>
<keyword evidence="2" id="KW-0175">Coiled coil</keyword>
<dbReference type="InterPro" id="IPR050570">
    <property type="entry name" value="Cell_wall_metabolism_enzyme"/>
</dbReference>
<proteinExistence type="predicted"/>
<comment type="caution">
    <text evidence="4">The sequence shown here is derived from an EMBL/GenBank/DDBJ whole genome shotgun (WGS) entry which is preliminary data.</text>
</comment>
<keyword evidence="1" id="KW-0732">Signal</keyword>
<dbReference type="FunFam" id="2.70.70.10:FF:000006">
    <property type="entry name" value="M23 family peptidase"/>
    <property type="match status" value="1"/>
</dbReference>
<dbReference type="EMBL" id="SMGG01000006">
    <property type="protein sequence ID" value="TCK59397.1"/>
    <property type="molecule type" value="Genomic_DNA"/>
</dbReference>
<protein>
    <submittedName>
        <fullName evidence="4">Murein DD-endopeptidase MepM/ murein hydrolase activator NlpD</fullName>
    </submittedName>
</protein>
<evidence type="ECO:0000256" key="2">
    <source>
        <dbReference type="SAM" id="Coils"/>
    </source>
</evidence>
<dbReference type="RefSeq" id="WP_132874310.1">
    <property type="nucleotide sequence ID" value="NZ_JBLJBI010000048.1"/>
</dbReference>
<evidence type="ECO:0000259" key="3">
    <source>
        <dbReference type="Pfam" id="PF01551"/>
    </source>
</evidence>
<dbReference type="AlphaFoldDB" id="A0A4R1K603"/>
<dbReference type="Pfam" id="PF01551">
    <property type="entry name" value="Peptidase_M23"/>
    <property type="match status" value="1"/>
</dbReference>
<dbReference type="PANTHER" id="PTHR21666">
    <property type="entry name" value="PEPTIDASE-RELATED"/>
    <property type="match status" value="1"/>
</dbReference>
<sequence>MKKKYTVMIFDESRLGEVKTRKLSGSLVAGVLAFSAVFAAVSGVGFYKLSQISKEKQVLLTYKNENEKLKNQIAGYENQMVVINDKLASVIELEEKVRGLASYGGKVPEKKQLAMGGKEIDPVEDIEKANEQKDKDYFKDLSNTLSSLGSDLEKRALSLTELADFLEKQKLVMSSTPSIWPAGGWISSRFGYRISPFTGRRVFHEGVDIAAKYGAPVRAAAKGTVIFSGRKNGYGKIVIIDHGFGYMTKYAHNSNMYVQAGQQVQKGERIAAVGSSGRSTGPHVHYEVLVNGVPVNPTRFIVGSR</sequence>
<keyword evidence="5" id="KW-1185">Reference proteome</keyword>
<name>A0A4R1K603_9BACT</name>
<feature type="coiled-coil region" evidence="2">
    <location>
        <begin position="52"/>
        <end position="86"/>
    </location>
</feature>
<dbReference type="PANTHER" id="PTHR21666:SF289">
    <property type="entry name" value="L-ALA--D-GLU ENDOPEPTIDASE"/>
    <property type="match status" value="1"/>
</dbReference>
<dbReference type="Gene3D" id="2.70.70.10">
    <property type="entry name" value="Glucose Permease (Domain IIA)"/>
    <property type="match status" value="1"/>
</dbReference>
<dbReference type="Proteomes" id="UP000294614">
    <property type="component" value="Unassembled WGS sequence"/>
</dbReference>
<dbReference type="OrthoDB" id="5623881at2"/>
<evidence type="ECO:0000256" key="1">
    <source>
        <dbReference type="ARBA" id="ARBA00022729"/>
    </source>
</evidence>
<reference evidence="4 5" key="1">
    <citation type="submission" date="2019-03" db="EMBL/GenBank/DDBJ databases">
        <title>Genomic Encyclopedia of Type Strains, Phase IV (KMG-IV): sequencing the most valuable type-strain genomes for metagenomic binning, comparative biology and taxonomic classification.</title>
        <authorList>
            <person name="Goeker M."/>
        </authorList>
    </citation>
    <scope>NUCLEOTIDE SEQUENCE [LARGE SCALE GENOMIC DNA]</scope>
    <source>
        <strain evidence="4 5">DSM 24984</strain>
    </source>
</reference>
<dbReference type="SUPFAM" id="SSF51261">
    <property type="entry name" value="Duplicated hybrid motif"/>
    <property type="match status" value="1"/>
</dbReference>